<evidence type="ECO:0000313" key="2">
    <source>
        <dbReference type="Proteomes" id="UP001234178"/>
    </source>
</evidence>
<protein>
    <submittedName>
        <fullName evidence="1">Uncharacterized protein</fullName>
    </submittedName>
</protein>
<name>A0ABQ9Z4K2_9CRUS</name>
<keyword evidence="2" id="KW-1185">Reference proteome</keyword>
<accession>A0ABQ9Z4K2</accession>
<dbReference type="EMBL" id="JAOYFB010000002">
    <property type="protein sequence ID" value="KAK4007833.1"/>
    <property type="molecule type" value="Genomic_DNA"/>
</dbReference>
<dbReference type="Proteomes" id="UP001234178">
    <property type="component" value="Unassembled WGS sequence"/>
</dbReference>
<evidence type="ECO:0000313" key="1">
    <source>
        <dbReference type="EMBL" id="KAK4007833.1"/>
    </source>
</evidence>
<proteinExistence type="predicted"/>
<organism evidence="1 2">
    <name type="scientific">Daphnia magna</name>
    <dbReference type="NCBI Taxonomy" id="35525"/>
    <lineage>
        <taxon>Eukaryota</taxon>
        <taxon>Metazoa</taxon>
        <taxon>Ecdysozoa</taxon>
        <taxon>Arthropoda</taxon>
        <taxon>Crustacea</taxon>
        <taxon>Branchiopoda</taxon>
        <taxon>Diplostraca</taxon>
        <taxon>Cladocera</taxon>
        <taxon>Anomopoda</taxon>
        <taxon>Daphniidae</taxon>
        <taxon>Daphnia</taxon>
    </lineage>
</organism>
<comment type="caution">
    <text evidence="1">The sequence shown here is derived from an EMBL/GenBank/DDBJ whole genome shotgun (WGS) entry which is preliminary data.</text>
</comment>
<gene>
    <name evidence="1" type="ORF">OUZ56_012985</name>
</gene>
<sequence>MDLNYLATGGNIRDDSNLLKIFDQFRSYLQSRIQLMDVINANQASAEMQQILDVLVNSMEQDVPIRSVSVLFWLTSPEPPNL</sequence>
<reference evidence="1 2" key="1">
    <citation type="journal article" date="2023" name="Nucleic Acids Res.">
        <title>The hologenome of Daphnia magna reveals possible DNA methylation and microbiome-mediated evolution of the host genome.</title>
        <authorList>
            <person name="Chaturvedi A."/>
            <person name="Li X."/>
            <person name="Dhandapani V."/>
            <person name="Marshall H."/>
            <person name="Kissane S."/>
            <person name="Cuenca-Cambronero M."/>
            <person name="Asole G."/>
            <person name="Calvet F."/>
            <person name="Ruiz-Romero M."/>
            <person name="Marangio P."/>
            <person name="Guigo R."/>
            <person name="Rago D."/>
            <person name="Mirbahai L."/>
            <person name="Eastwood N."/>
            <person name="Colbourne J.K."/>
            <person name="Zhou J."/>
            <person name="Mallon E."/>
            <person name="Orsini L."/>
        </authorList>
    </citation>
    <scope>NUCLEOTIDE SEQUENCE [LARGE SCALE GENOMIC DNA]</scope>
    <source>
        <strain evidence="1">LRV0_1</strain>
    </source>
</reference>